<dbReference type="InterPro" id="IPR036388">
    <property type="entry name" value="WH-like_DNA-bd_sf"/>
</dbReference>
<comment type="cofactor">
    <cofactor evidence="1">
        <name>Mg(2+)</name>
        <dbReference type="ChEBI" id="CHEBI:18420"/>
    </cofactor>
</comment>
<dbReference type="InterPro" id="IPR032284">
    <property type="entry name" value="RecQ_Zn-bd"/>
</dbReference>
<dbReference type="Gene3D" id="1.10.150.80">
    <property type="entry name" value="HRDC domain"/>
    <property type="match status" value="1"/>
</dbReference>
<keyword evidence="10" id="KW-0067">ATP-binding</keyword>
<dbReference type="Gene3D" id="3.40.50.300">
    <property type="entry name" value="P-loop containing nucleotide triphosphate hydrolases"/>
    <property type="match status" value="2"/>
</dbReference>
<dbReference type="GO" id="GO:0009432">
    <property type="term" value="P:SOS response"/>
    <property type="evidence" value="ECO:0007669"/>
    <property type="project" value="UniProtKB-UniRule"/>
</dbReference>
<dbReference type="GO" id="GO:0046872">
    <property type="term" value="F:metal ion binding"/>
    <property type="evidence" value="ECO:0007669"/>
    <property type="project" value="UniProtKB-KW"/>
</dbReference>
<keyword evidence="5" id="KW-0547">Nucleotide-binding</keyword>
<evidence type="ECO:0000256" key="1">
    <source>
        <dbReference type="ARBA" id="ARBA00001946"/>
    </source>
</evidence>
<dbReference type="PROSITE" id="PS50967">
    <property type="entry name" value="HRDC"/>
    <property type="match status" value="1"/>
</dbReference>
<comment type="cofactor">
    <cofactor evidence="2">
        <name>Zn(2+)</name>
        <dbReference type="ChEBI" id="CHEBI:29105"/>
    </cofactor>
</comment>
<dbReference type="InterPro" id="IPR011545">
    <property type="entry name" value="DEAD/DEAH_box_helicase_dom"/>
</dbReference>
<dbReference type="Pfam" id="PF00570">
    <property type="entry name" value="HRDC"/>
    <property type="match status" value="1"/>
</dbReference>
<dbReference type="GO" id="GO:0005737">
    <property type="term" value="C:cytoplasm"/>
    <property type="evidence" value="ECO:0007669"/>
    <property type="project" value="TreeGrafter"/>
</dbReference>
<dbReference type="PROSITE" id="PS51192">
    <property type="entry name" value="HELICASE_ATP_BIND_1"/>
    <property type="match status" value="1"/>
</dbReference>
<dbReference type="Pfam" id="PF09382">
    <property type="entry name" value="RQC"/>
    <property type="match status" value="1"/>
</dbReference>
<proteinExistence type="inferred from homology"/>
<dbReference type="RefSeq" id="WP_113967978.1">
    <property type="nucleotide sequence ID" value="NZ_QNRJ01000001.1"/>
</dbReference>
<accession>A0A366F2A2</accession>
<keyword evidence="7" id="KW-0378">Hydrolase</keyword>
<dbReference type="GO" id="GO:0016787">
    <property type="term" value="F:hydrolase activity"/>
    <property type="evidence" value="ECO:0007669"/>
    <property type="project" value="UniProtKB-KW"/>
</dbReference>
<dbReference type="PROSITE" id="PS51194">
    <property type="entry name" value="HELICASE_CTER"/>
    <property type="match status" value="1"/>
</dbReference>
<dbReference type="SMART" id="SM00956">
    <property type="entry name" value="RQC"/>
    <property type="match status" value="1"/>
</dbReference>
<keyword evidence="9" id="KW-0862">Zinc</keyword>
<evidence type="ECO:0000256" key="8">
    <source>
        <dbReference type="ARBA" id="ARBA00022806"/>
    </source>
</evidence>
<keyword evidence="13" id="KW-0234">DNA repair</keyword>
<dbReference type="InterPro" id="IPR006293">
    <property type="entry name" value="DNA_helicase_ATP-dep_RecQ_bac"/>
</dbReference>
<evidence type="ECO:0000256" key="13">
    <source>
        <dbReference type="ARBA" id="ARBA00023204"/>
    </source>
</evidence>
<keyword evidence="12" id="KW-0233">DNA recombination</keyword>
<dbReference type="NCBIfam" id="TIGR01389">
    <property type="entry name" value="recQ"/>
    <property type="match status" value="1"/>
</dbReference>
<evidence type="ECO:0000313" key="21">
    <source>
        <dbReference type="Proteomes" id="UP000252118"/>
    </source>
</evidence>
<evidence type="ECO:0000259" key="18">
    <source>
        <dbReference type="PROSITE" id="PS51192"/>
    </source>
</evidence>
<dbReference type="GO" id="GO:0005524">
    <property type="term" value="F:ATP binding"/>
    <property type="evidence" value="ECO:0007669"/>
    <property type="project" value="UniProtKB-KW"/>
</dbReference>
<dbReference type="GO" id="GO:0006310">
    <property type="term" value="P:DNA recombination"/>
    <property type="evidence" value="ECO:0007669"/>
    <property type="project" value="UniProtKB-UniRule"/>
</dbReference>
<dbReference type="GO" id="GO:0003677">
    <property type="term" value="F:DNA binding"/>
    <property type="evidence" value="ECO:0007669"/>
    <property type="project" value="UniProtKB-KW"/>
</dbReference>
<evidence type="ECO:0000256" key="4">
    <source>
        <dbReference type="ARBA" id="ARBA00022723"/>
    </source>
</evidence>
<dbReference type="InterPro" id="IPR027417">
    <property type="entry name" value="P-loop_NTPase"/>
</dbReference>
<keyword evidence="8 20" id="KW-0347">Helicase</keyword>
<keyword evidence="14" id="KW-0413">Isomerase</keyword>
<evidence type="ECO:0000259" key="17">
    <source>
        <dbReference type="PROSITE" id="PS50967"/>
    </source>
</evidence>
<comment type="similarity">
    <text evidence="3">Belongs to the helicase family. RecQ subfamily.</text>
</comment>
<dbReference type="InterPro" id="IPR029491">
    <property type="entry name" value="Helicase_HTH"/>
</dbReference>
<evidence type="ECO:0000256" key="16">
    <source>
        <dbReference type="NCBIfam" id="TIGR01389"/>
    </source>
</evidence>
<dbReference type="CDD" id="cd18794">
    <property type="entry name" value="SF2_C_RecQ"/>
    <property type="match status" value="1"/>
</dbReference>
<dbReference type="Pfam" id="PF16124">
    <property type="entry name" value="RecQ_Zn_bind"/>
    <property type="match status" value="1"/>
</dbReference>
<evidence type="ECO:0000259" key="19">
    <source>
        <dbReference type="PROSITE" id="PS51194"/>
    </source>
</evidence>
<dbReference type="InterPro" id="IPR001650">
    <property type="entry name" value="Helicase_C-like"/>
</dbReference>
<evidence type="ECO:0000256" key="3">
    <source>
        <dbReference type="ARBA" id="ARBA00005446"/>
    </source>
</evidence>
<dbReference type="Pfam" id="PF14493">
    <property type="entry name" value="HTH_40"/>
    <property type="match status" value="1"/>
</dbReference>
<protein>
    <recommendedName>
        <fullName evidence="16">DNA helicase RecQ</fullName>
        <ecNumber evidence="16">5.6.2.4</ecNumber>
    </recommendedName>
</protein>
<sequence length="709" mass="80489">MIVEAKQVLKQYFGYDEFRDGQASIIEYIMDGKNTVGIMPTGGGKSLCYQIPALMLDGVTLVISPLISLMKDQVDSLLHQGIPATYINSTLSNSEVETRMEEISSGEYKLVYIAPERLESFGFIRFLNSLPIPLVAVDEAHCLSQWGHDFRPSYLGIYNAVNQLQSNPTILALTATATPQVQADILHHLHIPDQYKVLTGFQRTNLFFQVVKGEDRKRWVERYVQKNHQDSGIIYCATRKEVENLYIYLDKKGFSVGKYHGGLHDTVRQEQQEAFLNDSITIMIATNAFGMGINKSNVRFVIHYQIPKNMEGYYQEAGRAGRDGVDSECVLLFSPQDIQTQRYIIDLNIVNQELHDNEMQKLREMVDFVHTEACLQNYILAYFGEQVEEACGHCSNCLDDRESEDVTREAQMVLSCMMRMNERFGTSLISGVLTGSKNKKILEWGFDRLSTYGLMKEQSQKDVGLFIDYLISEGVIQVEGGSFPILKVSAKGKEVLMGERSITRKVQPTVSAIIPKEDGLFQTLRTLRKSIADSEGVPPFVIFSDKSLQDMCVKVPKTPDEFLQVSGVGENKMIRYGEVFIKEISSFLDENPEHEVEVVKPAPPRKTGKSDTASYLISYELFKDNLDIKKIAKERGMSTATIENHIIRAYQERITNDWTILFTEEEETLIEDAVQKVGTDLLKPIKEELPKKISYFQIKGYLVKHGQYE</sequence>
<gene>
    <name evidence="20" type="ORF">DET59_101495</name>
</gene>
<name>A0A366F2A2_9BACI</name>
<dbReference type="EMBL" id="QNRJ01000001">
    <property type="protein sequence ID" value="RBP08120.1"/>
    <property type="molecule type" value="Genomic_DNA"/>
</dbReference>
<keyword evidence="4" id="KW-0479">Metal-binding</keyword>
<dbReference type="InterPro" id="IPR002121">
    <property type="entry name" value="HRDC_dom"/>
</dbReference>
<dbReference type="InterPro" id="IPR044876">
    <property type="entry name" value="HRDC_dom_sf"/>
</dbReference>
<evidence type="ECO:0000256" key="12">
    <source>
        <dbReference type="ARBA" id="ARBA00023172"/>
    </source>
</evidence>
<dbReference type="Pfam" id="PF00271">
    <property type="entry name" value="Helicase_C"/>
    <property type="match status" value="1"/>
</dbReference>
<dbReference type="InterPro" id="IPR036390">
    <property type="entry name" value="WH_DNA-bd_sf"/>
</dbReference>
<evidence type="ECO:0000256" key="15">
    <source>
        <dbReference type="ARBA" id="ARBA00034617"/>
    </source>
</evidence>
<evidence type="ECO:0000256" key="6">
    <source>
        <dbReference type="ARBA" id="ARBA00022763"/>
    </source>
</evidence>
<dbReference type="InterPro" id="IPR018982">
    <property type="entry name" value="RQC_domain"/>
</dbReference>
<dbReference type="PANTHER" id="PTHR13710:SF105">
    <property type="entry name" value="ATP-DEPENDENT DNA HELICASE Q1"/>
    <property type="match status" value="1"/>
</dbReference>
<keyword evidence="6" id="KW-0227">DNA damage</keyword>
<feature type="domain" description="Helicase C-terminal" evidence="19">
    <location>
        <begin position="219"/>
        <end position="366"/>
    </location>
</feature>
<organism evidence="20 21">
    <name type="scientific">Rossellomorea aquimaris</name>
    <dbReference type="NCBI Taxonomy" id="189382"/>
    <lineage>
        <taxon>Bacteria</taxon>
        <taxon>Bacillati</taxon>
        <taxon>Bacillota</taxon>
        <taxon>Bacilli</taxon>
        <taxon>Bacillales</taxon>
        <taxon>Bacillaceae</taxon>
        <taxon>Rossellomorea</taxon>
    </lineage>
</organism>
<evidence type="ECO:0000313" key="20">
    <source>
        <dbReference type="EMBL" id="RBP08120.1"/>
    </source>
</evidence>
<evidence type="ECO:0000256" key="7">
    <source>
        <dbReference type="ARBA" id="ARBA00022801"/>
    </source>
</evidence>
<dbReference type="InterPro" id="IPR004589">
    <property type="entry name" value="DNA_helicase_ATP-dep_RecQ"/>
</dbReference>
<dbReference type="GO" id="GO:0006281">
    <property type="term" value="P:DNA repair"/>
    <property type="evidence" value="ECO:0007669"/>
    <property type="project" value="UniProtKB-KW"/>
</dbReference>
<evidence type="ECO:0000256" key="2">
    <source>
        <dbReference type="ARBA" id="ARBA00001947"/>
    </source>
</evidence>
<feature type="domain" description="HRDC" evidence="17">
    <location>
        <begin position="514"/>
        <end position="594"/>
    </location>
</feature>
<dbReference type="Gene3D" id="1.10.10.10">
    <property type="entry name" value="Winged helix-like DNA-binding domain superfamily/Winged helix DNA-binding domain"/>
    <property type="match status" value="1"/>
</dbReference>
<dbReference type="Pfam" id="PF00270">
    <property type="entry name" value="DEAD"/>
    <property type="match status" value="1"/>
</dbReference>
<dbReference type="InterPro" id="IPR010997">
    <property type="entry name" value="HRDC-like_sf"/>
</dbReference>
<dbReference type="SUPFAM" id="SSF46785">
    <property type="entry name" value="Winged helix' DNA-binding domain"/>
    <property type="match status" value="1"/>
</dbReference>
<dbReference type="SMART" id="SM00341">
    <property type="entry name" value="HRDC"/>
    <property type="match status" value="1"/>
</dbReference>
<dbReference type="Proteomes" id="UP000252118">
    <property type="component" value="Unassembled WGS sequence"/>
</dbReference>
<dbReference type="GO" id="GO:0030894">
    <property type="term" value="C:replisome"/>
    <property type="evidence" value="ECO:0007669"/>
    <property type="project" value="TreeGrafter"/>
</dbReference>
<comment type="caution">
    <text evidence="20">The sequence shown here is derived from an EMBL/GenBank/DDBJ whole genome shotgun (WGS) entry which is preliminary data.</text>
</comment>
<dbReference type="GO" id="GO:0006260">
    <property type="term" value="P:DNA replication"/>
    <property type="evidence" value="ECO:0007669"/>
    <property type="project" value="InterPro"/>
</dbReference>
<dbReference type="SMART" id="SM00487">
    <property type="entry name" value="DEXDc"/>
    <property type="match status" value="1"/>
</dbReference>
<dbReference type="FunFam" id="3.40.50.300:FF:000296">
    <property type="entry name" value="ATP-dependent DNA helicase RecQ"/>
    <property type="match status" value="1"/>
</dbReference>
<dbReference type="AlphaFoldDB" id="A0A366F2A2"/>
<feature type="domain" description="Helicase ATP-binding" evidence="18">
    <location>
        <begin position="26"/>
        <end position="195"/>
    </location>
</feature>
<keyword evidence="11" id="KW-0238">DNA-binding</keyword>
<dbReference type="OrthoDB" id="9763310at2"/>
<evidence type="ECO:0000256" key="5">
    <source>
        <dbReference type="ARBA" id="ARBA00022741"/>
    </source>
</evidence>
<dbReference type="EC" id="5.6.2.4" evidence="16"/>
<dbReference type="GO" id="GO:0009378">
    <property type="term" value="F:four-way junction helicase activity"/>
    <property type="evidence" value="ECO:0007669"/>
    <property type="project" value="TreeGrafter"/>
</dbReference>
<dbReference type="CDD" id="cd17920">
    <property type="entry name" value="DEXHc_RecQ"/>
    <property type="match status" value="1"/>
</dbReference>
<dbReference type="NCBIfam" id="TIGR00614">
    <property type="entry name" value="recQ_fam"/>
    <property type="match status" value="1"/>
</dbReference>
<evidence type="ECO:0000256" key="11">
    <source>
        <dbReference type="ARBA" id="ARBA00023125"/>
    </source>
</evidence>
<dbReference type="SMART" id="SM00490">
    <property type="entry name" value="HELICc"/>
    <property type="match status" value="1"/>
</dbReference>
<evidence type="ECO:0000256" key="14">
    <source>
        <dbReference type="ARBA" id="ARBA00023235"/>
    </source>
</evidence>
<dbReference type="GO" id="GO:0043138">
    <property type="term" value="F:3'-5' DNA helicase activity"/>
    <property type="evidence" value="ECO:0007669"/>
    <property type="project" value="UniProtKB-EC"/>
</dbReference>
<dbReference type="SUPFAM" id="SSF52540">
    <property type="entry name" value="P-loop containing nucleoside triphosphate hydrolases"/>
    <property type="match status" value="1"/>
</dbReference>
<reference evidence="20 21" key="1">
    <citation type="submission" date="2018-06" db="EMBL/GenBank/DDBJ databases">
        <title>Freshwater and sediment microbial communities from various areas in North America, analyzing microbe dynamics in response to fracking.</title>
        <authorList>
            <person name="Lamendella R."/>
        </authorList>
    </citation>
    <scope>NUCLEOTIDE SEQUENCE [LARGE SCALE GENOMIC DNA]</scope>
    <source>
        <strain evidence="20 21">97B</strain>
    </source>
</reference>
<evidence type="ECO:0000256" key="10">
    <source>
        <dbReference type="ARBA" id="ARBA00022840"/>
    </source>
</evidence>
<dbReference type="GO" id="GO:0043590">
    <property type="term" value="C:bacterial nucleoid"/>
    <property type="evidence" value="ECO:0007669"/>
    <property type="project" value="TreeGrafter"/>
</dbReference>
<dbReference type="InterPro" id="IPR014001">
    <property type="entry name" value="Helicase_ATP-bd"/>
</dbReference>
<dbReference type="SUPFAM" id="SSF47819">
    <property type="entry name" value="HRDC-like"/>
    <property type="match status" value="1"/>
</dbReference>
<evidence type="ECO:0000256" key="9">
    <source>
        <dbReference type="ARBA" id="ARBA00022833"/>
    </source>
</evidence>
<dbReference type="PANTHER" id="PTHR13710">
    <property type="entry name" value="DNA HELICASE RECQ FAMILY MEMBER"/>
    <property type="match status" value="1"/>
</dbReference>
<comment type="catalytic activity">
    <reaction evidence="15">
        <text>Couples ATP hydrolysis with the unwinding of duplex DNA by translocating in the 3'-5' direction.</text>
        <dbReference type="EC" id="5.6.2.4"/>
    </reaction>
</comment>